<feature type="transmembrane region" description="Helical" evidence="12">
    <location>
        <begin position="1027"/>
        <end position="1046"/>
    </location>
</feature>
<evidence type="ECO:0000256" key="13">
    <source>
        <dbReference type="SAM" id="SignalP"/>
    </source>
</evidence>
<dbReference type="AlphaFoldDB" id="A0A4Z0Z3I7"/>
<dbReference type="GO" id="GO:0005576">
    <property type="term" value="C:extracellular region"/>
    <property type="evidence" value="ECO:0007669"/>
    <property type="project" value="UniProtKB-ARBA"/>
</dbReference>
<dbReference type="PROSITE" id="PS00758">
    <property type="entry name" value="ARGE_DAPE_CPG2_1"/>
    <property type="match status" value="1"/>
</dbReference>
<dbReference type="Gene3D" id="1.10.150.900">
    <property type="match status" value="1"/>
</dbReference>
<feature type="domain" description="Peptidase S54 rhomboid" evidence="14">
    <location>
        <begin position="963"/>
        <end position="1104"/>
    </location>
</feature>
<evidence type="ECO:0000256" key="12">
    <source>
        <dbReference type="SAM" id="Phobius"/>
    </source>
</evidence>
<comment type="subcellular location">
    <subcellularLocation>
        <location evidence="1">Membrane</location>
        <topology evidence="1">Multi-pass membrane protein</topology>
    </subcellularLocation>
</comment>
<dbReference type="Pfam" id="PF01694">
    <property type="entry name" value="Rhomboid"/>
    <property type="match status" value="1"/>
</dbReference>
<evidence type="ECO:0000256" key="6">
    <source>
        <dbReference type="ARBA" id="ARBA00022801"/>
    </source>
</evidence>
<keyword evidence="4 12" id="KW-0812">Transmembrane</keyword>
<sequence>MMRTLALAASILAPYAIGLRDVARSDVEEIGNNRFKCELPPLVDPSSDALPSARDIFSGQDALKLQVKRHSAIVSVPSISYDDNGEPLEDPRWEVFYTLHDTLESLYPNVHRRMNRETVNTFGLVYTIKGTDSSLKPLMLAAHQDVVPVPDPSSWSYPPFSGHFDGQWLWGRGSSDDKNSLTALMSALETLLAHPGWIPKRTIIFALGFDEECSGRRGAGTIGPYLENLYGLNSMALILDEGGMGLELLGNDTLYALPAVMEKGHVDIWIELHVNGGHSSTPFPHTGVGIMSAIVTQLEANPWKPKLIEGSPIHKHFICQSEHSPDSAPKITRLIKKGDLKSLAKELTTIDRSTHYRLQTSQAVDYFLGGVKINAMPEYIKIGVNHRIAPQDSITAVKANILKQIKPIVKKFGLTVKAFQGEEHNPDFEFGETFDDGVINPMYEVEYNGTLVLTSSQPTQVTPISPTTGPVWNVFSGTIQHTFAFDGGKVVPVGELMTGNTDTRHYLNLTPNIYRWVPARKGHTLNIHTVDERVDMESHLETVSFYYDLIRNFDASKAASTVETAETTMPILPIPTPSSSFQIGLRAVIRASETCIVAVPTARVFSTSRIFLRKPCFQYSTWGVARPSHALFKSRSPSFIPQVHLRTIFTFRAVTHYIDLPDWYEDAEGLPFRREDLTQRETNKIFPSNLPAPGANLLLKILHGRRVAGTLDDPSLARNTRQFRITDQKRALQYLREHIPVDEVLNAGLRAEDELRVIEQQDNAAKEAEEQFEETSLQDPSTTREKAAKAPTGRLPKKPGSDSPYGVSNFDRIRAQNIAKREAEEARLEEERRLREEELAKGNIGTLQTQQAKPRELSEFRKKYIERATSDLEAPPEMTAWQRLLPTLGMAVFMILGSMGLAALYQTPPASRRLWPDIPPAAATCLCLIAANLAIWALWKYPPAWPILNRYMILVAATPRPLQLLGAMFSHHTLGHLVANMAFLWFFGTRVHDEIGRGNFLALYLSSGVVGFAVSLAHLVLWRGLEFTTLGASGAVYGVITAFFWMHKFDEFKILNYPPEPISGPQGLGFIGLILGIHIVPLFSKRVNNVDMASHFGGMLAGVLGIDLARHYMDYKAQERTERLQSTGVLNTVLEQKNISATVVDASSSPSKR</sequence>
<dbReference type="GO" id="GO:0000328">
    <property type="term" value="C:fungal-type vacuole lumen"/>
    <property type="evidence" value="ECO:0007669"/>
    <property type="project" value="TreeGrafter"/>
</dbReference>
<dbReference type="GO" id="GO:0006629">
    <property type="term" value="P:lipid metabolic process"/>
    <property type="evidence" value="ECO:0007669"/>
    <property type="project" value="UniProtKB-ARBA"/>
</dbReference>
<comment type="similarity">
    <text evidence="2">Belongs to the peptidase M20A family.</text>
</comment>
<evidence type="ECO:0000256" key="2">
    <source>
        <dbReference type="ARBA" id="ARBA00006247"/>
    </source>
</evidence>
<dbReference type="SUPFAM" id="SSF53187">
    <property type="entry name" value="Zn-dependent exopeptidases"/>
    <property type="match status" value="1"/>
</dbReference>
<feature type="signal peptide" evidence="13">
    <location>
        <begin position="1"/>
        <end position="18"/>
    </location>
</feature>
<evidence type="ECO:0000256" key="5">
    <source>
        <dbReference type="ARBA" id="ARBA00022723"/>
    </source>
</evidence>
<dbReference type="SUPFAM" id="SSF144091">
    <property type="entry name" value="Rhomboid-like"/>
    <property type="match status" value="1"/>
</dbReference>
<dbReference type="EMBL" id="SKBN01000101">
    <property type="protein sequence ID" value="TGJ83202.1"/>
    <property type="molecule type" value="Genomic_DNA"/>
</dbReference>
<keyword evidence="10" id="KW-0175">Coiled coil</keyword>
<dbReference type="Gene3D" id="3.30.70.360">
    <property type="match status" value="1"/>
</dbReference>
<dbReference type="InterPro" id="IPR035952">
    <property type="entry name" value="Rhomboid-like_sf"/>
</dbReference>
<dbReference type="FunFam" id="3.40.630.10:FF:000027">
    <property type="entry name" value="N-fatty-acyl-amino acid synthase/hydrolase PM20D1"/>
    <property type="match status" value="1"/>
</dbReference>
<dbReference type="OrthoDB" id="3064516at2759"/>
<keyword evidence="13" id="KW-0732">Signal</keyword>
<reference evidence="15 16" key="1">
    <citation type="submission" date="2019-03" db="EMBL/GenBank/DDBJ databases">
        <title>Draft genome sequence of Xylaria hypoxylon DSM 108379, a ubiquitous saprotrophic-parasitic fungi on hardwood.</title>
        <authorList>
            <person name="Buettner E."/>
            <person name="Leonhardt S."/>
            <person name="Gebauer A.M."/>
            <person name="Liers C."/>
            <person name="Hofrichter M."/>
            <person name="Kellner H."/>
        </authorList>
    </citation>
    <scope>NUCLEOTIDE SEQUENCE [LARGE SCALE GENOMIC DNA]</scope>
    <source>
        <strain evidence="15 16">DSM 108379</strain>
    </source>
</reference>
<dbReference type="Gene3D" id="1.20.1540.10">
    <property type="entry name" value="Rhomboid-like"/>
    <property type="match status" value="1"/>
</dbReference>
<dbReference type="Proteomes" id="UP000297716">
    <property type="component" value="Unassembled WGS sequence"/>
</dbReference>
<evidence type="ECO:0000256" key="9">
    <source>
        <dbReference type="ARBA" id="ARBA00023136"/>
    </source>
</evidence>
<feature type="coiled-coil region" evidence="10">
    <location>
        <begin position="813"/>
        <end position="841"/>
    </location>
</feature>
<dbReference type="GO" id="GO:1990845">
    <property type="term" value="P:adaptive thermogenesis"/>
    <property type="evidence" value="ECO:0007669"/>
    <property type="project" value="UniProtKB-ARBA"/>
</dbReference>
<keyword evidence="6" id="KW-0378">Hydrolase</keyword>
<feature type="transmembrane region" description="Helical" evidence="12">
    <location>
        <begin position="918"/>
        <end position="939"/>
    </location>
</feature>
<dbReference type="Pfam" id="PF01546">
    <property type="entry name" value="Peptidase_M20"/>
    <property type="match status" value="1"/>
</dbReference>
<feature type="transmembrane region" description="Helical" evidence="12">
    <location>
        <begin position="1000"/>
        <end position="1021"/>
    </location>
</feature>
<dbReference type="InterPro" id="IPR002933">
    <property type="entry name" value="Peptidase_M20"/>
</dbReference>
<organism evidence="15 16">
    <name type="scientific">Xylaria hypoxylon</name>
    <dbReference type="NCBI Taxonomy" id="37992"/>
    <lineage>
        <taxon>Eukaryota</taxon>
        <taxon>Fungi</taxon>
        <taxon>Dikarya</taxon>
        <taxon>Ascomycota</taxon>
        <taxon>Pezizomycotina</taxon>
        <taxon>Sordariomycetes</taxon>
        <taxon>Xylariomycetidae</taxon>
        <taxon>Xylariales</taxon>
        <taxon>Xylariaceae</taxon>
        <taxon>Xylaria</taxon>
    </lineage>
</organism>
<dbReference type="FunFam" id="1.10.150.900:FF:000003">
    <property type="entry name" value="N-fatty-acyl-amino acid synthase/hydrolase PM20D1"/>
    <property type="match status" value="1"/>
</dbReference>
<comment type="caution">
    <text evidence="15">The sequence shown here is derived from an EMBL/GenBank/DDBJ whole genome shotgun (WGS) entry which is preliminary data.</text>
</comment>
<dbReference type="PANTHER" id="PTHR45962">
    <property type="entry name" value="N-FATTY-ACYL-AMINO ACID SYNTHASE/HYDROLASE PM20D1"/>
    <property type="match status" value="1"/>
</dbReference>
<dbReference type="InterPro" id="IPR022764">
    <property type="entry name" value="Peptidase_S54_rhomboid_dom"/>
</dbReference>
<feature type="transmembrane region" description="Helical" evidence="12">
    <location>
        <begin position="1067"/>
        <end position="1084"/>
    </location>
</feature>
<dbReference type="InterPro" id="IPR047177">
    <property type="entry name" value="Pept_M20A"/>
</dbReference>
<dbReference type="SUPFAM" id="SSF55031">
    <property type="entry name" value="Bacterial exopeptidase dimerisation domain"/>
    <property type="match status" value="1"/>
</dbReference>
<feature type="chain" id="PRO_5021252551" description="Peptidase S54 rhomboid domain-containing protein" evidence="13">
    <location>
        <begin position="19"/>
        <end position="1153"/>
    </location>
</feature>
<dbReference type="STRING" id="37992.A0A4Z0Z3I7"/>
<evidence type="ECO:0000256" key="11">
    <source>
        <dbReference type="SAM" id="MobiDB-lite"/>
    </source>
</evidence>
<dbReference type="InterPro" id="IPR036264">
    <property type="entry name" value="Bact_exopeptidase_dim_dom"/>
</dbReference>
<evidence type="ECO:0000313" key="15">
    <source>
        <dbReference type="EMBL" id="TGJ83202.1"/>
    </source>
</evidence>
<protein>
    <recommendedName>
        <fullName evidence="14">Peptidase S54 rhomboid domain-containing protein</fullName>
    </recommendedName>
</protein>
<keyword evidence="8 12" id="KW-1133">Transmembrane helix</keyword>
<keyword evidence="3" id="KW-0645">Protease</keyword>
<evidence type="ECO:0000256" key="3">
    <source>
        <dbReference type="ARBA" id="ARBA00022670"/>
    </source>
</evidence>
<feature type="region of interest" description="Disordered" evidence="11">
    <location>
        <begin position="763"/>
        <end position="808"/>
    </location>
</feature>
<accession>A0A4Z0Z3I7</accession>
<evidence type="ECO:0000313" key="16">
    <source>
        <dbReference type="Proteomes" id="UP000297716"/>
    </source>
</evidence>
<dbReference type="GO" id="GO:0004180">
    <property type="term" value="F:carboxypeptidase activity"/>
    <property type="evidence" value="ECO:0007669"/>
    <property type="project" value="TreeGrafter"/>
</dbReference>
<gene>
    <name evidence="15" type="ORF">E0Z10_g5556</name>
</gene>
<dbReference type="GO" id="GO:0043604">
    <property type="term" value="P:amide biosynthetic process"/>
    <property type="evidence" value="ECO:0007669"/>
    <property type="project" value="UniProtKB-ARBA"/>
</dbReference>
<dbReference type="InterPro" id="IPR001261">
    <property type="entry name" value="ArgE/DapE_CS"/>
</dbReference>
<dbReference type="PANTHER" id="PTHR45962:SF1">
    <property type="entry name" value="N-FATTY-ACYL-AMINO ACID SYNTHASE_HYDROLASE PM20D1"/>
    <property type="match status" value="1"/>
</dbReference>
<evidence type="ECO:0000256" key="1">
    <source>
        <dbReference type="ARBA" id="ARBA00004141"/>
    </source>
</evidence>
<keyword evidence="7" id="KW-0862">Zinc</keyword>
<evidence type="ECO:0000256" key="7">
    <source>
        <dbReference type="ARBA" id="ARBA00022833"/>
    </source>
</evidence>
<proteinExistence type="inferred from homology"/>
<dbReference type="GO" id="GO:0004252">
    <property type="term" value="F:serine-type endopeptidase activity"/>
    <property type="evidence" value="ECO:0007669"/>
    <property type="project" value="InterPro"/>
</dbReference>
<evidence type="ECO:0000256" key="4">
    <source>
        <dbReference type="ARBA" id="ARBA00022692"/>
    </source>
</evidence>
<dbReference type="GO" id="GO:0006520">
    <property type="term" value="P:amino acid metabolic process"/>
    <property type="evidence" value="ECO:0007669"/>
    <property type="project" value="UniProtKB-ARBA"/>
</dbReference>
<keyword evidence="16" id="KW-1185">Reference proteome</keyword>
<dbReference type="GO" id="GO:0016810">
    <property type="term" value="F:hydrolase activity, acting on carbon-nitrogen (but not peptide) bonds"/>
    <property type="evidence" value="ECO:0007669"/>
    <property type="project" value="UniProtKB-ARBA"/>
</dbReference>
<dbReference type="GO" id="GO:0046872">
    <property type="term" value="F:metal ion binding"/>
    <property type="evidence" value="ECO:0007669"/>
    <property type="project" value="UniProtKB-KW"/>
</dbReference>
<evidence type="ECO:0000256" key="8">
    <source>
        <dbReference type="ARBA" id="ARBA00022989"/>
    </source>
</evidence>
<evidence type="ECO:0000259" key="14">
    <source>
        <dbReference type="Pfam" id="PF01694"/>
    </source>
</evidence>
<dbReference type="CDD" id="cd05674">
    <property type="entry name" value="M20_yscS"/>
    <property type="match status" value="1"/>
</dbReference>
<dbReference type="Gene3D" id="3.40.630.10">
    <property type="entry name" value="Zn peptidases"/>
    <property type="match status" value="1"/>
</dbReference>
<name>A0A4Z0Z3I7_9PEZI</name>
<dbReference type="GO" id="GO:0043605">
    <property type="term" value="P:amide catabolic process"/>
    <property type="evidence" value="ECO:0007669"/>
    <property type="project" value="UniProtKB-ARBA"/>
</dbReference>
<keyword evidence="5" id="KW-0479">Metal-binding</keyword>
<evidence type="ECO:0000256" key="10">
    <source>
        <dbReference type="SAM" id="Coils"/>
    </source>
</evidence>
<dbReference type="GO" id="GO:0016020">
    <property type="term" value="C:membrane"/>
    <property type="evidence" value="ECO:0007669"/>
    <property type="project" value="UniProtKB-SubCell"/>
</dbReference>
<keyword evidence="9 12" id="KW-0472">Membrane</keyword>
<feature type="transmembrane region" description="Helical" evidence="12">
    <location>
        <begin position="884"/>
        <end position="906"/>
    </location>
</feature>
<dbReference type="GO" id="GO:0051603">
    <property type="term" value="P:proteolysis involved in protein catabolic process"/>
    <property type="evidence" value="ECO:0007669"/>
    <property type="project" value="TreeGrafter"/>
</dbReference>